<keyword evidence="1" id="KW-0175">Coiled coil</keyword>
<feature type="compositionally biased region" description="Polar residues" evidence="2">
    <location>
        <begin position="117"/>
        <end position="129"/>
    </location>
</feature>
<dbReference type="Proteomes" id="UP000816034">
    <property type="component" value="Unassembled WGS sequence"/>
</dbReference>
<feature type="compositionally biased region" description="Low complexity" evidence="2">
    <location>
        <begin position="152"/>
        <end position="166"/>
    </location>
</feature>
<dbReference type="Gene3D" id="1.20.58.80">
    <property type="entry name" value="Phosphotransferase system, lactose/cellobiose-type IIA subunit"/>
    <property type="match status" value="1"/>
</dbReference>
<evidence type="ECO:0000256" key="2">
    <source>
        <dbReference type="SAM" id="MobiDB-lite"/>
    </source>
</evidence>
<name>A0AA88GNT3_NAELO</name>
<dbReference type="EMBL" id="PYSW02000023">
    <property type="protein sequence ID" value="KAG2382526.1"/>
    <property type="molecule type" value="Genomic_DNA"/>
</dbReference>
<feature type="coiled-coil region" evidence="1">
    <location>
        <begin position="81"/>
        <end position="108"/>
    </location>
</feature>
<sequence length="404" mass="44499">MPLPGRIETLHVNASKKIPYIDEKKSPSEYFKDGAAFLKMAGQYKKLCDFENCYVNLYAYELLISIKLPNEHPLINQDPYRQELEYNLQKLQAIREEKNQVLEEIFKKYPEERNSPALKQSVTTATTGTIKKVPPPLPSSLQKTTLPPPPFKGTTSTSTSTTTTTTLPPPPPKSLMNQQHQQPPTQNTSLYSSFVDQGISSFQNKVKSSTTTTTTKLPPPPRPSSQHGHLDSDLTHNEQRVYNGIGHVVNNEQVQEKVGQGVANLAQNEKVQERVSSAVSNASTNREYQKSVGNMIAKNTDNQFVSSLAQNEKVQQSVGNVLAKTAGNKEVQQKVGNAVANAATNKEVQKKVASGFMSVAKGAVKGAKVGGSLAVQGGKAYWESQKNKNETEHDEADDMLQYQK</sequence>
<reference evidence="3 4" key="1">
    <citation type="journal article" date="2018" name="BMC Genomics">
        <title>The genome of Naegleria lovaniensis, the basis for a comparative approach to unravel pathogenicity factors of the human pathogenic amoeba N. fowleri.</title>
        <authorList>
            <person name="Liechti N."/>
            <person name="Schurch N."/>
            <person name="Bruggmann R."/>
            <person name="Wittwer M."/>
        </authorList>
    </citation>
    <scope>NUCLEOTIDE SEQUENCE [LARGE SCALE GENOMIC DNA]</scope>
    <source>
        <strain evidence="3 4">ATCC 30569</strain>
    </source>
</reference>
<feature type="region of interest" description="Disordered" evidence="2">
    <location>
        <begin position="204"/>
        <end position="232"/>
    </location>
</feature>
<organism evidence="3 4">
    <name type="scientific">Naegleria lovaniensis</name>
    <name type="common">Amoeba</name>
    <dbReference type="NCBI Taxonomy" id="51637"/>
    <lineage>
        <taxon>Eukaryota</taxon>
        <taxon>Discoba</taxon>
        <taxon>Heterolobosea</taxon>
        <taxon>Tetramitia</taxon>
        <taxon>Eutetramitia</taxon>
        <taxon>Vahlkampfiidae</taxon>
        <taxon>Naegleria</taxon>
    </lineage>
</organism>
<evidence type="ECO:0008006" key="5">
    <source>
        <dbReference type="Google" id="ProtNLM"/>
    </source>
</evidence>
<accession>A0AA88GNT3</accession>
<dbReference type="AlphaFoldDB" id="A0AA88GNT3"/>
<gene>
    <name evidence="3" type="ORF">C9374_005106</name>
</gene>
<evidence type="ECO:0000313" key="3">
    <source>
        <dbReference type="EMBL" id="KAG2382526.1"/>
    </source>
</evidence>
<protein>
    <recommendedName>
        <fullName evidence="5">USP8 dimerisation domain-containing protein</fullName>
    </recommendedName>
</protein>
<feature type="region of interest" description="Disordered" evidence="2">
    <location>
        <begin position="115"/>
        <end position="191"/>
    </location>
</feature>
<comment type="caution">
    <text evidence="3">The sequence shown here is derived from an EMBL/GenBank/DDBJ whole genome shotgun (WGS) entry which is preliminary data.</text>
</comment>
<evidence type="ECO:0000256" key="1">
    <source>
        <dbReference type="SAM" id="Coils"/>
    </source>
</evidence>
<dbReference type="GeneID" id="68097561"/>
<proteinExistence type="predicted"/>
<dbReference type="RefSeq" id="XP_044548205.1">
    <property type="nucleotide sequence ID" value="XM_044694820.1"/>
</dbReference>
<feature type="compositionally biased region" description="Low complexity" evidence="2">
    <location>
        <begin position="177"/>
        <end position="188"/>
    </location>
</feature>
<feature type="region of interest" description="Disordered" evidence="2">
    <location>
        <begin position="383"/>
        <end position="404"/>
    </location>
</feature>
<keyword evidence="4" id="KW-1185">Reference proteome</keyword>
<evidence type="ECO:0000313" key="4">
    <source>
        <dbReference type="Proteomes" id="UP000816034"/>
    </source>
</evidence>